<evidence type="ECO:0000256" key="9">
    <source>
        <dbReference type="ARBA" id="ARBA00026105"/>
    </source>
</evidence>
<feature type="signal peptide" evidence="10">
    <location>
        <begin position="1"/>
        <end position="18"/>
    </location>
</feature>
<dbReference type="ESTHER" id="9homo-a0a164yft0">
    <property type="family name" value="Glucuronoyl_esterase"/>
</dbReference>
<dbReference type="AlphaFoldDB" id="A0A164YFT0"/>
<keyword evidence="4" id="KW-0964">Secreted</keyword>
<dbReference type="EMBL" id="KV419398">
    <property type="protein sequence ID" value="KZS96871.1"/>
    <property type="molecule type" value="Genomic_DNA"/>
</dbReference>
<dbReference type="GO" id="GO:0046274">
    <property type="term" value="P:lignin catabolic process"/>
    <property type="evidence" value="ECO:0007669"/>
    <property type="project" value="UniProtKB-KW"/>
</dbReference>
<dbReference type="STRING" id="1314777.A0A164YFT0"/>
<dbReference type="GO" id="GO:0005576">
    <property type="term" value="C:extracellular region"/>
    <property type="evidence" value="ECO:0007669"/>
    <property type="project" value="UniProtKB-SubCell"/>
</dbReference>
<comment type="similarity">
    <text evidence="2">Belongs to the carbohydrate esterase 15 (CE15) family.</text>
</comment>
<feature type="chain" id="PRO_5007854616" description="(4-O-methyl)-D-glucuronate--lignin esterase" evidence="10">
    <location>
        <begin position="19"/>
        <end position="394"/>
    </location>
</feature>
<reference evidence="12 13" key="1">
    <citation type="journal article" date="2016" name="Mol. Biol. Evol.">
        <title>Comparative Genomics of Early-Diverging Mushroom-Forming Fungi Provides Insights into the Origins of Lignocellulose Decay Capabilities.</title>
        <authorList>
            <person name="Nagy L.G."/>
            <person name="Riley R."/>
            <person name="Tritt A."/>
            <person name="Adam C."/>
            <person name="Daum C."/>
            <person name="Floudas D."/>
            <person name="Sun H."/>
            <person name="Yadav J.S."/>
            <person name="Pangilinan J."/>
            <person name="Larsson K.H."/>
            <person name="Matsuura K."/>
            <person name="Barry K."/>
            <person name="Labutti K."/>
            <person name="Kuo R."/>
            <person name="Ohm R.A."/>
            <person name="Bhattacharya S.S."/>
            <person name="Shirouzu T."/>
            <person name="Yoshinaga Y."/>
            <person name="Martin F.M."/>
            <person name="Grigoriev I.V."/>
            <person name="Hibbett D.S."/>
        </authorList>
    </citation>
    <scope>NUCLEOTIDE SEQUENCE [LARGE SCALE GENOMIC DNA]</scope>
    <source>
        <strain evidence="12 13">HHB9708</strain>
    </source>
</reference>
<dbReference type="Pfam" id="PF22244">
    <property type="entry name" value="GCE_fung"/>
    <property type="match status" value="1"/>
</dbReference>
<evidence type="ECO:0000256" key="10">
    <source>
        <dbReference type="SAM" id="SignalP"/>
    </source>
</evidence>
<organism evidence="12 13">
    <name type="scientific">Sistotremastrum niveocremeum HHB9708</name>
    <dbReference type="NCBI Taxonomy" id="1314777"/>
    <lineage>
        <taxon>Eukaryota</taxon>
        <taxon>Fungi</taxon>
        <taxon>Dikarya</taxon>
        <taxon>Basidiomycota</taxon>
        <taxon>Agaricomycotina</taxon>
        <taxon>Agaricomycetes</taxon>
        <taxon>Sistotremastrales</taxon>
        <taxon>Sistotremastraceae</taxon>
        <taxon>Sertulicium</taxon>
        <taxon>Sertulicium niveocremeum</taxon>
    </lineage>
</organism>
<dbReference type="SUPFAM" id="SSF53474">
    <property type="entry name" value="alpha/beta-Hydrolases"/>
    <property type="match status" value="1"/>
</dbReference>
<keyword evidence="3" id="KW-0719">Serine esterase</keyword>
<accession>A0A164YFT0</accession>
<dbReference type="InterPro" id="IPR029058">
    <property type="entry name" value="AB_hydrolase_fold"/>
</dbReference>
<name>A0A164YFT0_9AGAM</name>
<sequence>MATRYSALLALFCGSAMAVSLPNLLCPPVNTSPAHYNDSFLPNPFVFNDGLPVLLKTQWTCRANEISQTIQKDELGILPPKPQSLAVQFVNGNTLNITVTNNGKSINFAPSITYPANGTAPFPAFIAYDGGSIPYPDNVAVIYFDNDEIAQQNDQSSRGVGKFFDLFGTDASAGAMTAWAWAVSRIIDALEKTPQAKINVNKLGVTGCSRNGKGALVAGAFDSRIALTIPQESGSGGAACWRISDWQLATGTNVQTAHEIVQENVWFSTAFDPFVNDTSTLPVDHHLLAGLVAPRGLFVIENTAYDWLGTQSTNGCMRTGRKVFEALGVADNMGFSQIGNHLHCDFPASQQGNLTNFIDKFLFNKNTDTNIVVSDGNYTFNEKQWINWPTPNLI</sequence>
<evidence type="ECO:0000256" key="2">
    <source>
        <dbReference type="ARBA" id="ARBA00010092"/>
    </source>
</evidence>
<keyword evidence="5 10" id="KW-0732">Signal</keyword>
<evidence type="ECO:0000259" key="11">
    <source>
        <dbReference type="Pfam" id="PF22244"/>
    </source>
</evidence>
<evidence type="ECO:0000256" key="1">
    <source>
        <dbReference type="ARBA" id="ARBA00004613"/>
    </source>
</evidence>
<comment type="catalytic activity">
    <reaction evidence="8">
        <text>a 4-O-methyl-alpha-D-glucuronosyl ester derivative + H2O = 4-O-methyl-alpha-D-glucuronate derivative + an alcohol + H(+)</text>
        <dbReference type="Rhea" id="RHEA:67452"/>
        <dbReference type="ChEBI" id="CHEBI:15377"/>
        <dbReference type="ChEBI" id="CHEBI:15378"/>
        <dbReference type="ChEBI" id="CHEBI:30879"/>
        <dbReference type="ChEBI" id="CHEBI:171667"/>
        <dbReference type="ChEBI" id="CHEBI:171668"/>
        <dbReference type="EC" id="3.1.1.117"/>
    </reaction>
    <physiologicalReaction direction="left-to-right" evidence="8">
        <dbReference type="Rhea" id="RHEA:67453"/>
    </physiologicalReaction>
</comment>
<evidence type="ECO:0000256" key="8">
    <source>
        <dbReference type="ARBA" id="ARBA00024511"/>
    </source>
</evidence>
<dbReference type="Proteomes" id="UP000076722">
    <property type="component" value="Unassembled WGS sequence"/>
</dbReference>
<keyword evidence="7" id="KW-0439">Lignin degradation</keyword>
<evidence type="ECO:0000256" key="4">
    <source>
        <dbReference type="ARBA" id="ARBA00022525"/>
    </source>
</evidence>
<evidence type="ECO:0000256" key="6">
    <source>
        <dbReference type="ARBA" id="ARBA00022801"/>
    </source>
</evidence>
<keyword evidence="13" id="KW-1185">Reference proteome</keyword>
<evidence type="ECO:0000313" key="12">
    <source>
        <dbReference type="EMBL" id="KZS96871.1"/>
    </source>
</evidence>
<dbReference type="OrthoDB" id="3781271at2759"/>
<proteinExistence type="inferred from homology"/>
<evidence type="ECO:0000256" key="3">
    <source>
        <dbReference type="ARBA" id="ARBA00022487"/>
    </source>
</evidence>
<dbReference type="GO" id="GO:0052689">
    <property type="term" value="F:carboxylic ester hydrolase activity"/>
    <property type="evidence" value="ECO:0007669"/>
    <property type="project" value="UniProtKB-KW"/>
</dbReference>
<comment type="subcellular location">
    <subcellularLocation>
        <location evidence="1">Secreted</location>
    </subcellularLocation>
</comment>
<gene>
    <name evidence="12" type="ORF">SISNIDRAFT_287917</name>
</gene>
<dbReference type="Gene3D" id="3.40.50.1820">
    <property type="entry name" value="alpha/beta hydrolase"/>
    <property type="match status" value="1"/>
</dbReference>
<keyword evidence="6" id="KW-0378">Hydrolase</keyword>
<dbReference type="InterPro" id="IPR054579">
    <property type="entry name" value="GCE-like_dom"/>
</dbReference>
<evidence type="ECO:0000256" key="5">
    <source>
        <dbReference type="ARBA" id="ARBA00022729"/>
    </source>
</evidence>
<dbReference type="EC" id="3.1.1.117" evidence="9"/>
<evidence type="ECO:0000256" key="7">
    <source>
        <dbReference type="ARBA" id="ARBA00023185"/>
    </source>
</evidence>
<protein>
    <recommendedName>
        <fullName evidence="9">(4-O-methyl)-D-glucuronate--lignin esterase</fullName>
        <ecNumber evidence="9">3.1.1.117</ecNumber>
    </recommendedName>
</protein>
<evidence type="ECO:0000313" key="13">
    <source>
        <dbReference type="Proteomes" id="UP000076722"/>
    </source>
</evidence>
<feature type="domain" description="4-O-methyl-glucuronoyl methylesterase-like" evidence="11">
    <location>
        <begin position="97"/>
        <end position="328"/>
    </location>
</feature>